<keyword evidence="5" id="KW-1185">Reference proteome</keyword>
<protein>
    <submittedName>
        <fullName evidence="4">ATP-binding cassette domain-containing protein</fullName>
    </submittedName>
</protein>
<dbReference type="PANTHER" id="PTHR24220">
    <property type="entry name" value="IMPORT ATP-BINDING PROTEIN"/>
    <property type="match status" value="1"/>
</dbReference>
<dbReference type="InterPro" id="IPR017871">
    <property type="entry name" value="ABC_transporter-like_CS"/>
</dbReference>
<evidence type="ECO:0000313" key="5">
    <source>
        <dbReference type="Proteomes" id="UP001203761"/>
    </source>
</evidence>
<comment type="caution">
    <text evidence="4">The sequence shown here is derived from an EMBL/GenBank/DDBJ whole genome shotgun (WGS) entry which is preliminary data.</text>
</comment>
<dbReference type="Pfam" id="PF00005">
    <property type="entry name" value="ABC_tran"/>
    <property type="match status" value="1"/>
</dbReference>
<dbReference type="PANTHER" id="PTHR24220:SF685">
    <property type="entry name" value="ABC TRANSPORTER RELATED"/>
    <property type="match status" value="1"/>
</dbReference>
<dbReference type="PROSITE" id="PS50893">
    <property type="entry name" value="ABC_TRANSPORTER_2"/>
    <property type="match status" value="1"/>
</dbReference>
<feature type="domain" description="ABC transporter" evidence="3">
    <location>
        <begin position="6"/>
        <end position="221"/>
    </location>
</feature>
<sequence length="222" mass="23393">MTDHSVACTDATVTFGDVLALPRTSLSVFAGSSLAIMGPSGSGKSTLLACIQGLERPTSGTVVVLGQDQGSASPRARSELRRRRMGLILQSPNLLEEFSAIENVAFPLLFDGTKRASALKCAHEALSGVGLEHRANADVRTLSGGEAQRIAVARALVRPGIALLIADEPTASLDADNARRVTELLLREAERRSAAVLLATHDPAVAALCARTHHLARERDAE</sequence>
<dbReference type="GO" id="GO:0005524">
    <property type="term" value="F:ATP binding"/>
    <property type="evidence" value="ECO:0007669"/>
    <property type="project" value="UniProtKB-KW"/>
</dbReference>
<evidence type="ECO:0000259" key="3">
    <source>
        <dbReference type="PROSITE" id="PS50893"/>
    </source>
</evidence>
<proteinExistence type="predicted"/>
<dbReference type="SMART" id="SM00382">
    <property type="entry name" value="AAA"/>
    <property type="match status" value="1"/>
</dbReference>
<evidence type="ECO:0000313" key="4">
    <source>
        <dbReference type="EMBL" id="MCL6422177.1"/>
    </source>
</evidence>
<dbReference type="Gene3D" id="3.40.50.300">
    <property type="entry name" value="P-loop containing nucleotide triphosphate hydrolases"/>
    <property type="match status" value="1"/>
</dbReference>
<dbReference type="InterPro" id="IPR027417">
    <property type="entry name" value="P-loop_NTPase"/>
</dbReference>
<accession>A0ABT0QWY9</accession>
<organism evidence="4 5">
    <name type="scientific">Brachybacterium equifaecis</name>
    <dbReference type="NCBI Taxonomy" id="2910770"/>
    <lineage>
        <taxon>Bacteria</taxon>
        <taxon>Bacillati</taxon>
        <taxon>Actinomycetota</taxon>
        <taxon>Actinomycetes</taxon>
        <taxon>Micrococcales</taxon>
        <taxon>Dermabacteraceae</taxon>
        <taxon>Brachybacterium</taxon>
    </lineage>
</organism>
<keyword evidence="1" id="KW-0547">Nucleotide-binding</keyword>
<reference evidence="4" key="1">
    <citation type="submission" date="2022-02" db="EMBL/GenBank/DDBJ databases">
        <authorList>
            <person name="Lee M."/>
            <person name="Kim S.-J."/>
            <person name="Jung M.-Y."/>
        </authorList>
    </citation>
    <scope>NUCLEOTIDE SEQUENCE</scope>
    <source>
        <strain evidence="4">JHP9</strain>
    </source>
</reference>
<dbReference type="PROSITE" id="PS00211">
    <property type="entry name" value="ABC_TRANSPORTER_1"/>
    <property type="match status" value="1"/>
</dbReference>
<keyword evidence="2 4" id="KW-0067">ATP-binding</keyword>
<evidence type="ECO:0000256" key="2">
    <source>
        <dbReference type="ARBA" id="ARBA00022840"/>
    </source>
</evidence>
<dbReference type="InterPro" id="IPR003593">
    <property type="entry name" value="AAA+_ATPase"/>
</dbReference>
<dbReference type="RefSeq" id="WP_249736332.1">
    <property type="nucleotide sequence ID" value="NZ_JAKNCJ010000001.1"/>
</dbReference>
<dbReference type="EMBL" id="JAKNCJ010000001">
    <property type="protein sequence ID" value="MCL6422177.1"/>
    <property type="molecule type" value="Genomic_DNA"/>
</dbReference>
<gene>
    <name evidence="4" type="ORF">Bequi_02010</name>
</gene>
<evidence type="ECO:0000256" key="1">
    <source>
        <dbReference type="ARBA" id="ARBA00022741"/>
    </source>
</evidence>
<dbReference type="Proteomes" id="UP001203761">
    <property type="component" value="Unassembled WGS sequence"/>
</dbReference>
<dbReference type="SUPFAM" id="SSF52540">
    <property type="entry name" value="P-loop containing nucleoside triphosphate hydrolases"/>
    <property type="match status" value="1"/>
</dbReference>
<name>A0ABT0QWY9_9MICO</name>
<dbReference type="InterPro" id="IPR003439">
    <property type="entry name" value="ABC_transporter-like_ATP-bd"/>
</dbReference>
<dbReference type="InterPro" id="IPR015854">
    <property type="entry name" value="ABC_transpr_LolD-like"/>
</dbReference>